<protein>
    <submittedName>
        <fullName evidence="1">Uncharacterized protein</fullName>
    </submittedName>
</protein>
<name>A0ACC0N3H4_RHOML</name>
<dbReference type="Proteomes" id="UP001062846">
    <property type="component" value="Chromosome 7"/>
</dbReference>
<comment type="caution">
    <text evidence="1">The sequence shown here is derived from an EMBL/GenBank/DDBJ whole genome shotgun (WGS) entry which is preliminary data.</text>
</comment>
<proteinExistence type="predicted"/>
<keyword evidence="2" id="KW-1185">Reference proteome</keyword>
<gene>
    <name evidence="1" type="ORF">RHMOL_Rhmol07G0179500</name>
</gene>
<organism evidence="1 2">
    <name type="scientific">Rhododendron molle</name>
    <name type="common">Chinese azalea</name>
    <name type="synonym">Azalea mollis</name>
    <dbReference type="NCBI Taxonomy" id="49168"/>
    <lineage>
        <taxon>Eukaryota</taxon>
        <taxon>Viridiplantae</taxon>
        <taxon>Streptophyta</taxon>
        <taxon>Embryophyta</taxon>
        <taxon>Tracheophyta</taxon>
        <taxon>Spermatophyta</taxon>
        <taxon>Magnoliopsida</taxon>
        <taxon>eudicotyledons</taxon>
        <taxon>Gunneridae</taxon>
        <taxon>Pentapetalae</taxon>
        <taxon>asterids</taxon>
        <taxon>Ericales</taxon>
        <taxon>Ericaceae</taxon>
        <taxon>Ericoideae</taxon>
        <taxon>Rhodoreae</taxon>
        <taxon>Rhododendron</taxon>
    </lineage>
</organism>
<accession>A0ACC0N3H4</accession>
<reference evidence="1" key="1">
    <citation type="submission" date="2022-02" db="EMBL/GenBank/DDBJ databases">
        <title>Plant Genome Project.</title>
        <authorList>
            <person name="Zhang R.-G."/>
        </authorList>
    </citation>
    <scope>NUCLEOTIDE SEQUENCE</scope>
    <source>
        <strain evidence="1">AT1</strain>
    </source>
</reference>
<evidence type="ECO:0000313" key="1">
    <source>
        <dbReference type="EMBL" id="KAI8547242.1"/>
    </source>
</evidence>
<sequence>MVGKPWKYLQALRPKKRKTLGYVVYLVDNIGYLSQNGFLLSLSHSLWFKDHLELRALCSVKEGSFRTCETSRTLNVDLVEVQRKAKPPVCKLADYHKEKYKQQIKEKDGAKSKIIDAPFAQYLMGYRRNEFIHPHVIVRFRFCLKFSLCEKMMENALLDGESRGRGGGHRSSNGWRDESAHFLRRSPYQKAAALVDLEMIDMRFHRNSLRFTKPSHQRCGLFKEEGIGVQQEYLVLKQACNKNRALFSLIAPVEAKLQRLLFKEGFTRNSMKALVVCGLMVLEGETGRTYEWINRSPVHWTSFLFTKKEEESCPILTYVQSQKRWRKLFSVEKAAAEATGVEAVTGGEMSRCTSFEDHLIKRRLHLLIWFV</sequence>
<evidence type="ECO:0000313" key="2">
    <source>
        <dbReference type="Proteomes" id="UP001062846"/>
    </source>
</evidence>
<dbReference type="EMBL" id="CM046394">
    <property type="protein sequence ID" value="KAI8547242.1"/>
    <property type="molecule type" value="Genomic_DNA"/>
</dbReference>